<proteinExistence type="predicted"/>
<gene>
    <name evidence="2" type="ORF">EKH83_21220</name>
</gene>
<sequence length="146" mass="16273">MQKLATTFTCLLLIVICFSACKKDRSENQENLLAGDWSEIGSSGQSLSLKFDKDYSFWFSAVVRGTSMKYLGTYSIKGDALKVTATEMTVQKPGEAVETTAVRHDVFPEATYSVSNDTLTLTYQTYTAVWPAVPATVKFRRMIIIE</sequence>
<evidence type="ECO:0008006" key="4">
    <source>
        <dbReference type="Google" id="ProtNLM"/>
    </source>
</evidence>
<dbReference type="AlphaFoldDB" id="A0A4Q0M2U0"/>
<keyword evidence="1" id="KW-0732">Signal</keyword>
<feature type="signal peptide" evidence="1">
    <location>
        <begin position="1"/>
        <end position="22"/>
    </location>
</feature>
<reference evidence="2 3" key="1">
    <citation type="submission" date="2018-12" db="EMBL/GenBank/DDBJ databases">
        <title>The Draft Genome Sequence of the Soil Bacterium Pedobacter tournemirensis R1.</title>
        <authorList>
            <person name="He J."/>
        </authorList>
    </citation>
    <scope>NUCLEOTIDE SEQUENCE [LARGE SCALE GENOMIC DNA]</scope>
    <source>
        <strain evidence="2 3">R1</strain>
    </source>
</reference>
<feature type="chain" id="PRO_5020620449" description="Lipocalin-like domain-containing protein" evidence="1">
    <location>
        <begin position="23"/>
        <end position="146"/>
    </location>
</feature>
<organism evidence="2 3">
    <name type="scientific">Arcticibacter tournemirensis</name>
    <dbReference type="NCBI Taxonomy" id="699437"/>
    <lineage>
        <taxon>Bacteria</taxon>
        <taxon>Pseudomonadati</taxon>
        <taxon>Bacteroidota</taxon>
        <taxon>Sphingobacteriia</taxon>
        <taxon>Sphingobacteriales</taxon>
        <taxon>Sphingobacteriaceae</taxon>
        <taxon>Arcticibacter</taxon>
    </lineage>
</organism>
<name>A0A4Q0M2U0_9SPHI</name>
<dbReference type="Proteomes" id="UP000290848">
    <property type="component" value="Unassembled WGS sequence"/>
</dbReference>
<dbReference type="RefSeq" id="WP_128771475.1">
    <property type="nucleotide sequence ID" value="NZ_RXOC01000023.1"/>
</dbReference>
<evidence type="ECO:0000313" key="2">
    <source>
        <dbReference type="EMBL" id="RXF66969.1"/>
    </source>
</evidence>
<evidence type="ECO:0000256" key="1">
    <source>
        <dbReference type="SAM" id="SignalP"/>
    </source>
</evidence>
<accession>A0A4Q0M2U0</accession>
<dbReference type="EMBL" id="RXOC01000023">
    <property type="protein sequence ID" value="RXF66969.1"/>
    <property type="molecule type" value="Genomic_DNA"/>
</dbReference>
<comment type="caution">
    <text evidence="2">The sequence shown here is derived from an EMBL/GenBank/DDBJ whole genome shotgun (WGS) entry which is preliminary data.</text>
</comment>
<evidence type="ECO:0000313" key="3">
    <source>
        <dbReference type="Proteomes" id="UP000290848"/>
    </source>
</evidence>
<protein>
    <recommendedName>
        <fullName evidence="4">Lipocalin-like domain-containing protein</fullName>
    </recommendedName>
</protein>